<name>A0A4C1W4Y3_EUMVA</name>
<comment type="caution">
    <text evidence="2">The sequence shown here is derived from an EMBL/GenBank/DDBJ whole genome shotgun (WGS) entry which is preliminary data.</text>
</comment>
<evidence type="ECO:0000313" key="2">
    <source>
        <dbReference type="EMBL" id="GBP46566.1"/>
    </source>
</evidence>
<sequence length="145" mass="15507">MRCIDVIGLLSGAWSAGGAGVRLLTRRELGARALISSTDIDYDLVHSFIDLQARVMRASTTSESGSIDDNVDHFIKELQVNIIDEIPSFVNSGGGDPGRDEFALGQDPGSRAGDTYLNLTKKNAEYRAHIGQRTPDSGASSGQLL</sequence>
<proteinExistence type="predicted"/>
<accession>A0A4C1W4Y3</accession>
<gene>
    <name evidence="2" type="ORF">EVAR_21722_1</name>
</gene>
<feature type="region of interest" description="Disordered" evidence="1">
    <location>
        <begin position="92"/>
        <end position="114"/>
    </location>
</feature>
<evidence type="ECO:0000313" key="3">
    <source>
        <dbReference type="Proteomes" id="UP000299102"/>
    </source>
</evidence>
<reference evidence="2 3" key="1">
    <citation type="journal article" date="2019" name="Commun. Biol.">
        <title>The bagworm genome reveals a unique fibroin gene that provides high tensile strength.</title>
        <authorList>
            <person name="Kono N."/>
            <person name="Nakamura H."/>
            <person name="Ohtoshi R."/>
            <person name="Tomita M."/>
            <person name="Numata K."/>
            <person name="Arakawa K."/>
        </authorList>
    </citation>
    <scope>NUCLEOTIDE SEQUENCE [LARGE SCALE GENOMIC DNA]</scope>
</reference>
<protein>
    <submittedName>
        <fullName evidence="2">Uncharacterized protein</fullName>
    </submittedName>
</protein>
<dbReference type="Proteomes" id="UP000299102">
    <property type="component" value="Unassembled WGS sequence"/>
</dbReference>
<evidence type="ECO:0000256" key="1">
    <source>
        <dbReference type="SAM" id="MobiDB-lite"/>
    </source>
</evidence>
<dbReference type="EMBL" id="BGZK01000486">
    <property type="protein sequence ID" value="GBP46566.1"/>
    <property type="molecule type" value="Genomic_DNA"/>
</dbReference>
<keyword evidence="3" id="KW-1185">Reference proteome</keyword>
<dbReference type="AlphaFoldDB" id="A0A4C1W4Y3"/>
<organism evidence="2 3">
    <name type="scientific">Eumeta variegata</name>
    <name type="common">Bagworm moth</name>
    <name type="synonym">Eumeta japonica</name>
    <dbReference type="NCBI Taxonomy" id="151549"/>
    <lineage>
        <taxon>Eukaryota</taxon>
        <taxon>Metazoa</taxon>
        <taxon>Ecdysozoa</taxon>
        <taxon>Arthropoda</taxon>
        <taxon>Hexapoda</taxon>
        <taxon>Insecta</taxon>
        <taxon>Pterygota</taxon>
        <taxon>Neoptera</taxon>
        <taxon>Endopterygota</taxon>
        <taxon>Lepidoptera</taxon>
        <taxon>Glossata</taxon>
        <taxon>Ditrysia</taxon>
        <taxon>Tineoidea</taxon>
        <taxon>Psychidae</taxon>
        <taxon>Oiketicinae</taxon>
        <taxon>Eumeta</taxon>
    </lineage>
</organism>